<feature type="compositionally biased region" description="Gly residues" evidence="2">
    <location>
        <begin position="26"/>
        <end position="38"/>
    </location>
</feature>
<dbReference type="Gene3D" id="3.40.190.10">
    <property type="entry name" value="Periplasmic binding protein-like II"/>
    <property type="match status" value="2"/>
</dbReference>
<dbReference type="PANTHER" id="PTHR43649:SF33">
    <property type="entry name" value="POLYGALACTURONAN_RHAMNOGALACTURONAN-BINDING PROTEIN YTCQ"/>
    <property type="match status" value="1"/>
</dbReference>
<feature type="region of interest" description="Disordered" evidence="2">
    <location>
        <begin position="26"/>
        <end position="63"/>
    </location>
</feature>
<dbReference type="RefSeq" id="WP_185135323.1">
    <property type="nucleotide sequence ID" value="NZ_JACJVR010000027.1"/>
</dbReference>
<organism evidence="4 5">
    <name type="scientific">Cohnella xylanilytica</name>
    <dbReference type="NCBI Taxonomy" id="557555"/>
    <lineage>
        <taxon>Bacteria</taxon>
        <taxon>Bacillati</taxon>
        <taxon>Bacillota</taxon>
        <taxon>Bacilli</taxon>
        <taxon>Bacillales</taxon>
        <taxon>Paenibacillaceae</taxon>
        <taxon>Cohnella</taxon>
    </lineage>
</organism>
<sequence length="615" mass="67308">MKFRTIAASLLAISLAGAMTACSGSGNGSGGGKNGASSGGKEPAAATATASGSGSPETSASGLDRSKELKLTVFSTTANYAGEQTGWFAKIIKDKFNIKLNIIASNLDGGDNKIAAMMASGDMGDIIVFGDDKGNYPNAIKAGLLLDWTKDGLLDKYGQDIVKSFPKAIEKAKISFGGGSAVYGIGNNVATNQPGPSEGKDMTWGPDLRWDLYQKIGAPPIDSIEDYLPVLKKMQELEPTNEQGKKTYAFSLWSDWDGNYKLTLAKQFANMYGYDEIVDTAVYVKADEPKYYDFLSDESWYMKSLKLYFDANQMGLVDPDSLSQKFDEVTAKYKDGRLLFSWFPWLGAANYNTPERTAQGKGFALVPFKGEKVWSTGFNQYGGNGILSIGAKAKDPERIMEFINWFYTPEGAMISAGGGTSIPNGPKGLLWDIGSDGKPYVTDLGWQAYQDQKGTQMPQEYGGGSFDNGMNKINFSFVVPSLTNPETGEPYDHNLWETSLKRNPTKLDSDWREKMGALTAKEYFVKNDMVAVAPQGFTGKEPLQMDQALLQKNKQIGTVIQQYSWKMVFAKNEAEYEKLKAEMLKKVKGLGYDEVMAFSVKKAEELFEARKSVSP</sequence>
<feature type="signal peptide" evidence="3">
    <location>
        <begin position="1"/>
        <end position="23"/>
    </location>
</feature>
<name>A0A841TT27_9BACL</name>
<feature type="chain" id="PRO_5039064599" evidence="3">
    <location>
        <begin position="24"/>
        <end position="615"/>
    </location>
</feature>
<evidence type="ECO:0000313" key="5">
    <source>
        <dbReference type="Proteomes" id="UP000553776"/>
    </source>
</evidence>
<evidence type="ECO:0000256" key="3">
    <source>
        <dbReference type="SAM" id="SignalP"/>
    </source>
</evidence>
<evidence type="ECO:0000256" key="1">
    <source>
        <dbReference type="ARBA" id="ARBA00022729"/>
    </source>
</evidence>
<dbReference type="PROSITE" id="PS51257">
    <property type="entry name" value="PROKAR_LIPOPROTEIN"/>
    <property type="match status" value="1"/>
</dbReference>
<evidence type="ECO:0000313" key="4">
    <source>
        <dbReference type="EMBL" id="MBB6691325.1"/>
    </source>
</evidence>
<evidence type="ECO:0000256" key="2">
    <source>
        <dbReference type="SAM" id="MobiDB-lite"/>
    </source>
</evidence>
<dbReference type="InterPro" id="IPR050490">
    <property type="entry name" value="Bact_solute-bd_prot1"/>
</dbReference>
<dbReference type="SUPFAM" id="SSF53850">
    <property type="entry name" value="Periplasmic binding protein-like II"/>
    <property type="match status" value="1"/>
</dbReference>
<keyword evidence="5" id="KW-1185">Reference proteome</keyword>
<dbReference type="Proteomes" id="UP000553776">
    <property type="component" value="Unassembled WGS sequence"/>
</dbReference>
<accession>A0A841TT27</accession>
<dbReference type="AlphaFoldDB" id="A0A841TT27"/>
<dbReference type="EMBL" id="JACJVR010000027">
    <property type="protein sequence ID" value="MBB6691325.1"/>
    <property type="molecule type" value="Genomic_DNA"/>
</dbReference>
<proteinExistence type="predicted"/>
<feature type="compositionally biased region" description="Low complexity" evidence="2">
    <location>
        <begin position="39"/>
        <end position="62"/>
    </location>
</feature>
<keyword evidence="1 3" id="KW-0732">Signal</keyword>
<dbReference type="PANTHER" id="PTHR43649">
    <property type="entry name" value="ARABINOSE-BINDING PROTEIN-RELATED"/>
    <property type="match status" value="1"/>
</dbReference>
<reference evidence="4 5" key="1">
    <citation type="submission" date="2020-08" db="EMBL/GenBank/DDBJ databases">
        <title>Cohnella phylogeny.</title>
        <authorList>
            <person name="Dunlap C."/>
        </authorList>
    </citation>
    <scope>NUCLEOTIDE SEQUENCE [LARGE SCALE GENOMIC DNA]</scope>
    <source>
        <strain evidence="4 5">DSM 25239</strain>
    </source>
</reference>
<gene>
    <name evidence="4" type="ORF">H7B90_07955</name>
</gene>
<protein>
    <submittedName>
        <fullName evidence="4">Extracellular solute-binding protein</fullName>
    </submittedName>
</protein>
<comment type="caution">
    <text evidence="4">The sequence shown here is derived from an EMBL/GenBank/DDBJ whole genome shotgun (WGS) entry which is preliminary data.</text>
</comment>